<evidence type="ECO:0000313" key="6">
    <source>
        <dbReference type="Proteomes" id="UP001187192"/>
    </source>
</evidence>
<keyword evidence="3" id="KW-0472">Membrane</keyword>
<feature type="region of interest" description="Disordered" evidence="4">
    <location>
        <begin position="1"/>
        <end position="42"/>
    </location>
</feature>
<feature type="compositionally biased region" description="Polar residues" evidence="4">
    <location>
        <begin position="25"/>
        <end position="42"/>
    </location>
</feature>
<sequence>MGKKQHLDSLSRSLTSSGSHRVPLLNNNQAKRSTSEDQSTDGLVTDLEHGDAVQAMSNSLRAWLFSAASERVVARLMKNLFSHLIHQPNSCKVAPFAGENHAHCNSLFPPLELALVVVPVVSVAVKKFGHHLRQLSHKTQAAAAVAASIAEPSPPSLHQPSPAAPTQSPGSSSPHASWAVGLSDLACTSPPPARRS</sequence>
<dbReference type="Gramene" id="FCD_00035674-RA">
    <property type="protein sequence ID" value="FCD_00035674-RA:cds"/>
    <property type="gene ID" value="FCD_00035674"/>
</dbReference>
<keyword evidence="2" id="KW-1133">Transmembrane helix</keyword>
<dbReference type="EMBL" id="BTGU01000584">
    <property type="protein sequence ID" value="GMN68275.1"/>
    <property type="molecule type" value="Genomic_DNA"/>
</dbReference>
<name>A0AA88E8K1_FICCA</name>
<evidence type="ECO:0000256" key="2">
    <source>
        <dbReference type="ARBA" id="ARBA00022989"/>
    </source>
</evidence>
<evidence type="ECO:0000256" key="4">
    <source>
        <dbReference type="SAM" id="MobiDB-lite"/>
    </source>
</evidence>
<gene>
    <name evidence="5" type="ORF">TIFTF001_037332</name>
</gene>
<evidence type="ECO:0000256" key="1">
    <source>
        <dbReference type="ARBA" id="ARBA00022692"/>
    </source>
</evidence>
<dbReference type="GO" id="GO:0005524">
    <property type="term" value="F:ATP binding"/>
    <property type="evidence" value="ECO:0007669"/>
    <property type="project" value="InterPro"/>
</dbReference>
<proteinExistence type="predicted"/>
<feature type="region of interest" description="Disordered" evidence="4">
    <location>
        <begin position="146"/>
        <end position="196"/>
    </location>
</feature>
<keyword evidence="1" id="KW-0812">Transmembrane</keyword>
<reference evidence="5" key="1">
    <citation type="submission" date="2023-07" db="EMBL/GenBank/DDBJ databases">
        <title>draft genome sequence of fig (Ficus carica).</title>
        <authorList>
            <person name="Takahashi T."/>
            <person name="Nishimura K."/>
        </authorList>
    </citation>
    <scope>NUCLEOTIDE SEQUENCE</scope>
</reference>
<keyword evidence="6" id="KW-1185">Reference proteome</keyword>
<feature type="compositionally biased region" description="Low complexity" evidence="4">
    <location>
        <begin position="10"/>
        <end position="19"/>
    </location>
</feature>
<organism evidence="5 6">
    <name type="scientific">Ficus carica</name>
    <name type="common">Common fig</name>
    <dbReference type="NCBI Taxonomy" id="3494"/>
    <lineage>
        <taxon>Eukaryota</taxon>
        <taxon>Viridiplantae</taxon>
        <taxon>Streptophyta</taxon>
        <taxon>Embryophyta</taxon>
        <taxon>Tracheophyta</taxon>
        <taxon>Spermatophyta</taxon>
        <taxon>Magnoliopsida</taxon>
        <taxon>eudicotyledons</taxon>
        <taxon>Gunneridae</taxon>
        <taxon>Pentapetalae</taxon>
        <taxon>rosids</taxon>
        <taxon>fabids</taxon>
        <taxon>Rosales</taxon>
        <taxon>Moraceae</taxon>
        <taxon>Ficeae</taxon>
        <taxon>Ficus</taxon>
    </lineage>
</organism>
<feature type="compositionally biased region" description="Polar residues" evidence="4">
    <location>
        <begin position="164"/>
        <end position="175"/>
    </location>
</feature>
<dbReference type="Proteomes" id="UP001187192">
    <property type="component" value="Unassembled WGS sequence"/>
</dbReference>
<accession>A0AA88E8K1</accession>
<dbReference type="SUPFAM" id="SSF90123">
    <property type="entry name" value="ABC transporter transmembrane region"/>
    <property type="match status" value="1"/>
</dbReference>
<dbReference type="GO" id="GO:0016020">
    <property type="term" value="C:membrane"/>
    <property type="evidence" value="ECO:0007669"/>
    <property type="project" value="InterPro"/>
</dbReference>
<protein>
    <submittedName>
        <fullName evidence="5">Uncharacterized protein</fullName>
    </submittedName>
</protein>
<evidence type="ECO:0000256" key="3">
    <source>
        <dbReference type="ARBA" id="ARBA00023136"/>
    </source>
</evidence>
<dbReference type="AlphaFoldDB" id="A0AA88E8K1"/>
<comment type="caution">
    <text evidence="5">The sequence shown here is derived from an EMBL/GenBank/DDBJ whole genome shotgun (WGS) entry which is preliminary data.</text>
</comment>
<dbReference type="InterPro" id="IPR036640">
    <property type="entry name" value="ABC1_TM_sf"/>
</dbReference>
<evidence type="ECO:0000313" key="5">
    <source>
        <dbReference type="EMBL" id="GMN68275.1"/>
    </source>
</evidence>